<evidence type="ECO:0000256" key="2">
    <source>
        <dbReference type="ARBA" id="ARBA00006810"/>
    </source>
</evidence>
<evidence type="ECO:0000256" key="10">
    <source>
        <dbReference type="ARBA" id="ARBA00023310"/>
    </source>
</evidence>
<keyword evidence="5 14" id="KW-0812">Transmembrane</keyword>
<keyword evidence="8" id="KW-0406">Ion transport</keyword>
<dbReference type="SUPFAM" id="SSF81336">
    <property type="entry name" value="F1F0 ATP synthase subunit A"/>
    <property type="match status" value="1"/>
</dbReference>
<dbReference type="CTD" id="4508"/>
<evidence type="ECO:0000256" key="9">
    <source>
        <dbReference type="ARBA" id="ARBA00023136"/>
    </source>
</evidence>
<geneLocation type="mitochondrion" evidence="15"/>
<comment type="similarity">
    <text evidence="2">Belongs to the ATPase A chain family.</text>
</comment>
<name>B7S668_KINFI</name>
<proteinExistence type="inferred from homology"/>
<dbReference type="EMBL" id="EF222188">
    <property type="protein sequence ID" value="ABM90401.1"/>
    <property type="molecule type" value="Genomic_DNA"/>
</dbReference>
<feature type="transmembrane region" description="Helical" evidence="14">
    <location>
        <begin position="137"/>
        <end position="158"/>
    </location>
</feature>
<feature type="transmembrane region" description="Helical" evidence="14">
    <location>
        <begin position="202"/>
        <end position="219"/>
    </location>
</feature>
<dbReference type="PRINTS" id="PR00123">
    <property type="entry name" value="ATPASEA"/>
</dbReference>
<feature type="transmembrane region" description="Helical" evidence="14">
    <location>
        <begin position="12"/>
        <end position="31"/>
    </location>
</feature>
<keyword evidence="4" id="KW-0138">CF(0)</keyword>
<evidence type="ECO:0000256" key="1">
    <source>
        <dbReference type="ARBA" id="ARBA00004141"/>
    </source>
</evidence>
<comment type="subunit">
    <text evidence="12">Component of the ATP synthase complex composed at least of ATP5F1A/subunit alpha, ATP5F1B/subunit beta, ATP5MC1/subunit c (homooctomer), MT-ATP6/subunit a, MT-ATP8/subunit 8, ATP5ME/subunit e, ATP5MF/subunit f, ATP5MG/subunit g, ATP5MK/subunit k, ATP5MJ/subunit j, ATP5F1C/subunit gamma, ATP5F1D/subunit delta, ATP5F1E/subunit epsilon, ATP5PF/subunit F6, ATP5PB/subunit b, ATP5PD/subunit d, ATP5PO/subunit OSCP. ATP synthase complex consists of a soluble F(1) head domain (subunits alpha(3) and beta(3)) - the catalytic core - and a membrane F(0) domain - the membrane proton channel (subunits c, a, 8, e, f, g, k and j). These two domains are linked by a central stalk (subunits gamma, delta, and epsilon) rotating inside the F1 region and a stationary peripheral stalk (subunits F6, b, d, and OSCP). Interacts with DNAJC30; interaction is direct.</text>
</comment>
<feature type="transmembrane region" description="Helical" evidence="14">
    <location>
        <begin position="170"/>
        <end position="196"/>
    </location>
</feature>
<evidence type="ECO:0000256" key="14">
    <source>
        <dbReference type="SAM" id="Phobius"/>
    </source>
</evidence>
<accession>B7S668</accession>
<keyword evidence="15" id="KW-0496">Mitochondrion</keyword>
<dbReference type="PANTHER" id="PTHR11410">
    <property type="entry name" value="ATP SYNTHASE SUBUNIT A"/>
    <property type="match status" value="1"/>
</dbReference>
<evidence type="ECO:0000256" key="3">
    <source>
        <dbReference type="ARBA" id="ARBA00022448"/>
    </source>
</evidence>
<evidence type="ECO:0000256" key="12">
    <source>
        <dbReference type="ARBA" id="ARBA00063051"/>
    </source>
</evidence>
<dbReference type="Pfam" id="PF00119">
    <property type="entry name" value="ATP-synt_A"/>
    <property type="match status" value="1"/>
</dbReference>
<dbReference type="Gene3D" id="1.20.120.220">
    <property type="entry name" value="ATP synthase, F0 complex, subunit A"/>
    <property type="match status" value="1"/>
</dbReference>
<dbReference type="PROSITE" id="PS00449">
    <property type="entry name" value="ATPASE_A"/>
    <property type="match status" value="1"/>
</dbReference>
<dbReference type="GO" id="GO:0045259">
    <property type="term" value="C:proton-transporting ATP synthase complex"/>
    <property type="evidence" value="ECO:0007669"/>
    <property type="project" value="UniProtKB-KW"/>
</dbReference>
<dbReference type="RefSeq" id="YP_002735114.1">
    <property type="nucleotide sequence ID" value="NC_012465.1"/>
</dbReference>
<organism evidence="15">
    <name type="scientific">Kinyongia fischeri</name>
    <name type="common">Fischer's chameleon</name>
    <name type="synonym">Chamaeleo fischeri</name>
    <dbReference type="NCBI Taxonomy" id="414978"/>
    <lineage>
        <taxon>Eukaryota</taxon>
        <taxon>Metazoa</taxon>
        <taxon>Chordata</taxon>
        <taxon>Craniata</taxon>
        <taxon>Vertebrata</taxon>
        <taxon>Euteleostomi</taxon>
        <taxon>Lepidosauria</taxon>
        <taxon>Squamata</taxon>
        <taxon>Bifurcata</taxon>
        <taxon>Unidentata</taxon>
        <taxon>Episquamata</taxon>
        <taxon>Toxicofera</taxon>
        <taxon>Iguania</taxon>
        <taxon>Acrodonta</taxon>
        <taxon>Chamaeleonidae</taxon>
        <taxon>Kinyongia</taxon>
    </lineage>
</organism>
<keyword evidence="7 14" id="KW-1133">Transmembrane helix</keyword>
<reference evidence="15" key="2">
    <citation type="journal article" date="2008" name="Mol. Phylogenet. Evol.">
        <title>Socotra Island the forgotten fragment of Gondwana: unmasking chameleon lizard history with complete mitochondrial genomic data.</title>
        <authorList>
            <person name="Macey J.R."/>
            <person name="Kuehl J.V."/>
            <person name="Larson A."/>
            <person name="Robinson M.D."/>
            <person name="Ugurtas I.H."/>
            <person name="Ananjeva N.B."/>
            <person name="Rahman H."/>
            <person name="Javed H.I."/>
            <person name="Osman R.M."/>
            <person name="Doumma A."/>
            <person name="Papenfuss T.J."/>
        </authorList>
    </citation>
    <scope>NUCLEOTIDE SEQUENCE</scope>
</reference>
<keyword evidence="3" id="KW-0813">Transport</keyword>
<evidence type="ECO:0000256" key="6">
    <source>
        <dbReference type="ARBA" id="ARBA00022781"/>
    </source>
</evidence>
<evidence type="ECO:0000256" key="7">
    <source>
        <dbReference type="ARBA" id="ARBA00022989"/>
    </source>
</evidence>
<dbReference type="GO" id="GO:0005743">
    <property type="term" value="C:mitochondrial inner membrane"/>
    <property type="evidence" value="ECO:0007669"/>
    <property type="project" value="UniProtKB-SubCell"/>
</dbReference>
<keyword evidence="9 14" id="KW-0472">Membrane</keyword>
<dbReference type="GO" id="GO:0046933">
    <property type="term" value="F:proton-transporting ATP synthase activity, rotational mechanism"/>
    <property type="evidence" value="ECO:0007669"/>
    <property type="project" value="TreeGrafter"/>
</dbReference>
<evidence type="ECO:0000256" key="13">
    <source>
        <dbReference type="RuleBase" id="RU004450"/>
    </source>
</evidence>
<dbReference type="NCBIfam" id="TIGR01131">
    <property type="entry name" value="ATP_synt_6_or_A"/>
    <property type="match status" value="1"/>
</dbReference>
<protein>
    <recommendedName>
        <fullName evidence="13">ATP synthase subunit a</fullName>
    </recommendedName>
</protein>
<evidence type="ECO:0000313" key="15">
    <source>
        <dbReference type="EMBL" id="ABM90401.1"/>
    </source>
</evidence>
<dbReference type="InterPro" id="IPR023011">
    <property type="entry name" value="ATP_synth_F0_asu_AS"/>
</dbReference>
<keyword evidence="6" id="KW-0375">Hydrogen ion transport</keyword>
<evidence type="ECO:0000256" key="4">
    <source>
        <dbReference type="ARBA" id="ARBA00022547"/>
    </source>
</evidence>
<gene>
    <name evidence="15" type="primary">ATP6</name>
</gene>
<dbReference type="PANTHER" id="PTHR11410:SF0">
    <property type="entry name" value="ATP SYNTHASE SUBUNIT A"/>
    <property type="match status" value="1"/>
</dbReference>
<comment type="subcellular location">
    <subcellularLocation>
        <location evidence="1">Membrane</location>
        <topology evidence="1">Multi-pass membrane protein</topology>
    </subcellularLocation>
    <subcellularLocation>
        <location evidence="13">Mitochondrion inner membrane</location>
        <topology evidence="13">Multi-pass membrane protein</topology>
    </subcellularLocation>
</comment>
<dbReference type="CDD" id="cd00310">
    <property type="entry name" value="ATP-synt_Fo_a_6"/>
    <property type="match status" value="1"/>
</dbReference>
<reference evidence="15" key="1">
    <citation type="journal article" date="1997" name="J. Mol. Evol.">
        <title>Evolutionary shifts in three major structural features of the mitochondrial genome among iguanian lizards.</title>
        <authorList>
            <person name="Macey J.R."/>
            <person name="Larson A."/>
            <person name="Ananjeva N.B."/>
            <person name="Papenfuss T.J."/>
        </authorList>
    </citation>
    <scope>NUCLEOTIDE SEQUENCE</scope>
</reference>
<evidence type="ECO:0000256" key="11">
    <source>
        <dbReference type="ARBA" id="ARBA00024169"/>
    </source>
</evidence>
<dbReference type="AlphaFoldDB" id="B7S668"/>
<evidence type="ECO:0000256" key="8">
    <source>
        <dbReference type="ARBA" id="ARBA00023065"/>
    </source>
</evidence>
<feature type="transmembrane region" description="Helical" evidence="14">
    <location>
        <begin position="98"/>
        <end position="117"/>
    </location>
</feature>
<dbReference type="GeneID" id="7672102"/>
<keyword evidence="10" id="KW-0066">ATP synthesis</keyword>
<dbReference type="InterPro" id="IPR045083">
    <property type="entry name" value="ATP_synth_F0_asu_bact/mt"/>
</dbReference>
<dbReference type="InterPro" id="IPR000568">
    <property type="entry name" value="ATP_synth_F0_asu"/>
</dbReference>
<evidence type="ECO:0000256" key="5">
    <source>
        <dbReference type="ARBA" id="ARBA00022692"/>
    </source>
</evidence>
<comment type="catalytic activity">
    <reaction evidence="11">
        <text>H(+)(in) = H(+)(out)</text>
        <dbReference type="Rhea" id="RHEA:34979"/>
        <dbReference type="ChEBI" id="CHEBI:15378"/>
    </reaction>
</comment>
<sequence length="223" mass="24061">MMTSLFDQFITPNLLGLNFLPITIFAALLLTPFNTSLRRTRASALTMWLIKKALKHFLADTHPATTPWGAPLAGATVYLTTLNTLGLLPYTSTPTAQLSVSLALAIPLWLGTTILSAQKRPSDLLAHLLPEGTPTLLIPALIIIETISMLVRPLALGVRLAANLTAGHVLLHLLTTMAPATGPVASIMALVMLTIFTFLETAVAMIQAYVFILLLSLYLREIP</sequence>
<dbReference type="InterPro" id="IPR035908">
    <property type="entry name" value="F0_ATP_A_sf"/>
</dbReference>